<keyword evidence="4" id="KW-1185">Reference proteome</keyword>
<evidence type="ECO:0000256" key="1">
    <source>
        <dbReference type="SAM" id="MobiDB-lite"/>
    </source>
</evidence>
<feature type="transmembrane region" description="Helical" evidence="2">
    <location>
        <begin position="404"/>
        <end position="427"/>
    </location>
</feature>
<feature type="compositionally biased region" description="Low complexity" evidence="1">
    <location>
        <begin position="288"/>
        <end position="308"/>
    </location>
</feature>
<name>A0A9P8BWG3_9FUNG</name>
<keyword evidence="2" id="KW-0472">Membrane</keyword>
<feature type="region of interest" description="Disordered" evidence="1">
    <location>
        <begin position="287"/>
        <end position="310"/>
    </location>
</feature>
<accession>A0A9P8BWG3</accession>
<dbReference type="EMBL" id="JAHRHY010000004">
    <property type="protein sequence ID" value="KAG9070268.1"/>
    <property type="molecule type" value="Genomic_DNA"/>
</dbReference>
<dbReference type="Proteomes" id="UP000707451">
    <property type="component" value="Unassembled WGS sequence"/>
</dbReference>
<keyword evidence="2" id="KW-1133">Transmembrane helix</keyword>
<feature type="region of interest" description="Disordered" evidence="1">
    <location>
        <begin position="192"/>
        <end position="269"/>
    </location>
</feature>
<feature type="transmembrane region" description="Helical" evidence="2">
    <location>
        <begin position="363"/>
        <end position="392"/>
    </location>
</feature>
<evidence type="ECO:0000313" key="3">
    <source>
        <dbReference type="EMBL" id="KAG9070268.1"/>
    </source>
</evidence>
<feature type="region of interest" description="Disordered" evidence="1">
    <location>
        <begin position="38"/>
        <end position="62"/>
    </location>
</feature>
<dbReference type="AlphaFoldDB" id="A0A9P8BWG3"/>
<proteinExistence type="predicted"/>
<evidence type="ECO:0000256" key="2">
    <source>
        <dbReference type="SAM" id="Phobius"/>
    </source>
</evidence>
<evidence type="ECO:0000313" key="4">
    <source>
        <dbReference type="Proteomes" id="UP000707451"/>
    </source>
</evidence>
<feature type="compositionally biased region" description="Basic and acidic residues" evidence="1">
    <location>
        <begin position="216"/>
        <end position="231"/>
    </location>
</feature>
<keyword evidence="2" id="KW-0812">Transmembrane</keyword>
<dbReference type="OrthoDB" id="2440866at2759"/>
<protein>
    <submittedName>
        <fullName evidence="3">Uncharacterized protein</fullName>
    </submittedName>
</protein>
<comment type="caution">
    <text evidence="3">The sequence shown here is derived from an EMBL/GenBank/DDBJ whole genome shotgun (WGS) entry which is preliminary data.</text>
</comment>
<feature type="compositionally biased region" description="Low complexity" evidence="1">
    <location>
        <begin position="41"/>
        <end position="53"/>
    </location>
</feature>
<organism evidence="3 4">
    <name type="scientific">Linnemannia hyalina</name>
    <dbReference type="NCBI Taxonomy" id="64524"/>
    <lineage>
        <taxon>Eukaryota</taxon>
        <taxon>Fungi</taxon>
        <taxon>Fungi incertae sedis</taxon>
        <taxon>Mucoromycota</taxon>
        <taxon>Mortierellomycotina</taxon>
        <taxon>Mortierellomycetes</taxon>
        <taxon>Mortierellales</taxon>
        <taxon>Mortierellaceae</taxon>
        <taxon>Linnemannia</taxon>
    </lineage>
</organism>
<gene>
    <name evidence="3" type="ORF">KI688_009605</name>
</gene>
<sequence>MVYEGVVPPMAVVPVSAKAQLTLPAGLVLDSPLVESSRVAQQQQQKQEPGQDQPLAGTNNALVPPAAASTSLEDVDSSLTPGGQDILPFPSSIISSFFMSLPNSELEPEPSSYLDPLEKILTKVERVGAASRVSEEAAAEMEALMMIGSEGENTNAVDGSNIFIALSKQDQSDDKKANVVLPMANEGVAVKSPVPMHLYPDAPKSALKISPPSSKDQQRQGQKLEQDKRDSVVASQTSLKVGGQEEEQDKDASTNYQTAPSASPRPQFRMPALDPISIVLMGASVPGQQNQNEQQQQQQEPEAPLLPWSKPPPNFPPSIAAIIAASASAVSTNNPAATDPFSTIFVHRDPNRTLGYNLMGLHWILYLVAQGLVIFLLVTLFLGVLILTEFVLDREDEDLVQIQYLYWSRVVGIVSATIVSAVHGSLLSGYVMLEEHTDWIAKAAVGAIVVYWVGMAWIMNRMTGPLPY</sequence>
<feature type="transmembrane region" description="Helical" evidence="2">
    <location>
        <begin position="439"/>
        <end position="459"/>
    </location>
</feature>
<reference evidence="3" key="1">
    <citation type="submission" date="2021-06" db="EMBL/GenBank/DDBJ databases">
        <title>Genome Sequence of Mortierella hyaline Strain SCG-10, a Cold-Adapted, Nitrate-Reducing Fungus Isolated from Soil in Minnesota, USA.</title>
        <authorList>
            <person name="Aldossari N."/>
        </authorList>
    </citation>
    <scope>NUCLEOTIDE SEQUENCE</scope>
    <source>
        <strain evidence="3">SCG-10</strain>
    </source>
</reference>